<comment type="subcellular location">
    <subcellularLocation>
        <location evidence="2">Chromosome</location>
        <location evidence="2">Telomere</location>
    </subcellularLocation>
    <subcellularLocation>
        <location evidence="1">Nucleus</location>
    </subcellularLocation>
</comment>
<evidence type="ECO:0000313" key="12">
    <source>
        <dbReference type="Proteomes" id="UP000247233"/>
    </source>
</evidence>
<dbReference type="InterPro" id="IPR011564">
    <property type="entry name" value="Telomer_end-bd_POT1/Cdc13"/>
</dbReference>
<name>A0A317WXM0_9EURO</name>
<comment type="similarity">
    <text evidence="3">Belongs to the telombin family.</text>
</comment>
<feature type="region of interest" description="Disordered" evidence="9">
    <location>
        <begin position="227"/>
        <end position="258"/>
    </location>
</feature>
<keyword evidence="8" id="KW-0539">Nucleus</keyword>
<evidence type="ECO:0000256" key="7">
    <source>
        <dbReference type="ARBA" id="ARBA00023125"/>
    </source>
</evidence>
<comment type="caution">
    <text evidence="11">The sequence shown here is derived from an EMBL/GenBank/DDBJ whole genome shotgun (WGS) entry which is preliminary data.</text>
</comment>
<dbReference type="SUPFAM" id="SSF50249">
    <property type="entry name" value="Nucleic acid-binding proteins"/>
    <property type="match status" value="2"/>
</dbReference>
<feature type="compositionally biased region" description="Basic and acidic residues" evidence="9">
    <location>
        <begin position="349"/>
        <end position="358"/>
    </location>
</feature>
<evidence type="ECO:0000256" key="3">
    <source>
        <dbReference type="ARBA" id="ARBA00008442"/>
    </source>
</evidence>
<dbReference type="GeneID" id="37064744"/>
<evidence type="ECO:0000259" key="10">
    <source>
        <dbReference type="SMART" id="SM00976"/>
    </source>
</evidence>
<dbReference type="InterPro" id="IPR028389">
    <property type="entry name" value="POT1"/>
</dbReference>
<keyword evidence="12" id="KW-1185">Reference proteome</keyword>
<dbReference type="InterPro" id="IPR032042">
    <property type="entry name" value="POT1PC"/>
</dbReference>
<evidence type="ECO:0000256" key="9">
    <source>
        <dbReference type="SAM" id="MobiDB-lite"/>
    </source>
</evidence>
<protein>
    <recommendedName>
        <fullName evidence="4">Protection of telomeres protein 1</fullName>
    </recommendedName>
</protein>
<dbReference type="Pfam" id="PF16686">
    <property type="entry name" value="POT1PC"/>
    <property type="match status" value="1"/>
</dbReference>
<accession>A0A317WXM0</accession>
<dbReference type="PANTHER" id="PTHR14513:SF0">
    <property type="entry name" value="PROTECTION OF TELOMERES PROTEIN 1"/>
    <property type="match status" value="1"/>
</dbReference>
<evidence type="ECO:0000256" key="5">
    <source>
        <dbReference type="ARBA" id="ARBA00022454"/>
    </source>
</evidence>
<dbReference type="FunFam" id="2.40.50.140:FF:000303">
    <property type="entry name" value="Protection of telomeres protein 1"/>
    <property type="match status" value="1"/>
</dbReference>
<evidence type="ECO:0000256" key="1">
    <source>
        <dbReference type="ARBA" id="ARBA00004123"/>
    </source>
</evidence>
<dbReference type="InterPro" id="IPR012340">
    <property type="entry name" value="NA-bd_OB-fold"/>
</dbReference>
<dbReference type="AlphaFoldDB" id="A0A317WXM0"/>
<dbReference type="PANTHER" id="PTHR14513">
    <property type="entry name" value="PROTECTION OF TELOMERES 1"/>
    <property type="match status" value="1"/>
</dbReference>
<dbReference type="RefSeq" id="XP_025402177.1">
    <property type="nucleotide sequence ID" value="XM_025542507.1"/>
</dbReference>
<evidence type="ECO:0000256" key="2">
    <source>
        <dbReference type="ARBA" id="ARBA00004574"/>
    </source>
</evidence>
<proteinExistence type="inferred from homology"/>
<dbReference type="EMBL" id="MSFL01000004">
    <property type="protein sequence ID" value="PWY88990.1"/>
    <property type="molecule type" value="Genomic_DNA"/>
</dbReference>
<dbReference type="GO" id="GO:0016233">
    <property type="term" value="P:telomere capping"/>
    <property type="evidence" value="ECO:0007669"/>
    <property type="project" value="TreeGrafter"/>
</dbReference>
<keyword evidence="7" id="KW-0238">DNA-binding</keyword>
<gene>
    <name evidence="11" type="ORF">BO70DRAFT_359297</name>
</gene>
<dbReference type="GO" id="GO:0098505">
    <property type="term" value="F:G-rich strand telomeric DNA binding"/>
    <property type="evidence" value="ECO:0007669"/>
    <property type="project" value="TreeGrafter"/>
</dbReference>
<reference evidence="11 12" key="1">
    <citation type="submission" date="2016-12" db="EMBL/GenBank/DDBJ databases">
        <title>The genomes of Aspergillus section Nigri reveals drivers in fungal speciation.</title>
        <authorList>
            <consortium name="DOE Joint Genome Institute"/>
            <person name="Vesth T.C."/>
            <person name="Nybo J."/>
            <person name="Theobald S."/>
            <person name="Brandl J."/>
            <person name="Frisvad J.C."/>
            <person name="Nielsen K.F."/>
            <person name="Lyhne E.K."/>
            <person name="Kogle M.E."/>
            <person name="Kuo A."/>
            <person name="Riley R."/>
            <person name="Clum A."/>
            <person name="Nolan M."/>
            <person name="Lipzen A."/>
            <person name="Salamov A."/>
            <person name="Henrissat B."/>
            <person name="Wiebenga A."/>
            <person name="De Vries R.P."/>
            <person name="Grigoriev I.V."/>
            <person name="Mortensen U.H."/>
            <person name="Andersen M.R."/>
            <person name="Baker S.E."/>
        </authorList>
    </citation>
    <scope>NUCLEOTIDE SEQUENCE [LARGE SCALE GENOMIC DNA]</scope>
    <source>
        <strain evidence="11 12">CBS 117.55</strain>
    </source>
</reference>
<dbReference type="CDD" id="cd04497">
    <property type="entry name" value="hPOT1_OB1_like"/>
    <property type="match status" value="1"/>
</dbReference>
<sequence>MSGSNSRYVDISTARSKQGTVSVVGVVVDVFGGIYKSRGSSSCITFTIKDCDLNNGHTWDGLKIKYFKDNENALPPVRLHDVILVRDIWVTSRHGLIGVASQDKNVLWAIFRPDPDPTSSHAPLCGPTPFEPTASERVLAMNLLNDSTAVNDFRKAAEHAPPPGGSFVQAAIPNSKPRAHRRLMLVQDIEERMFVDLVGEVVKMYTNDGEKVLLFFTDYTTNAALEDHQLDNGDGSNPGSEGDVYGYQKRSHKSWPGPAGRRTLQVTLWEPHAAYARQNLRTDSIITLSNVHVKQSRVDGILEAAIHTDRHFPSKLHVRRVEGRNDEGVEQFLQRKSEYWKANPRKRKQENEPQDTSKKPGKKQRKKLEKMEEGQMPIPHVTNKRNAPNEHVEAGSPSVPIQSLEAILSNKFHDNTSYDNVEYRLPFQNFCYRTTVRVVDFFPPRLEDFAVPQQANLDSDDEMILNSSNNFIRWEWRFCLLVESVPPPPAGQIKEKMRLFVAGPDAEYLLKITAVNLRKNSQQLEILRQKLFHLWGDLEERKREALHDGNKSIQDRGLVSSRPFNCCLQEYGVICRHRPDADSDAGGSDCSDEHCFGWERRFSMFLTTIRD</sequence>
<dbReference type="Gene3D" id="2.40.50.140">
    <property type="entry name" value="Nucleic acid-binding proteins"/>
    <property type="match status" value="2"/>
</dbReference>
<keyword evidence="5" id="KW-0158">Chromosome</keyword>
<dbReference type="Pfam" id="PF02765">
    <property type="entry name" value="POT1"/>
    <property type="match status" value="1"/>
</dbReference>
<evidence type="ECO:0000256" key="4">
    <source>
        <dbReference type="ARBA" id="ARBA00015253"/>
    </source>
</evidence>
<dbReference type="GO" id="GO:0032210">
    <property type="term" value="P:regulation of telomere maintenance via telomerase"/>
    <property type="evidence" value="ECO:0007669"/>
    <property type="project" value="TreeGrafter"/>
</dbReference>
<dbReference type="STRING" id="1448321.A0A317WXM0"/>
<keyword evidence="6" id="KW-0779">Telomere</keyword>
<feature type="domain" description="Telomeric single stranded DNA binding POT1/Cdc13" evidence="10">
    <location>
        <begin position="8"/>
        <end position="148"/>
    </location>
</feature>
<evidence type="ECO:0000256" key="8">
    <source>
        <dbReference type="ARBA" id="ARBA00023242"/>
    </source>
</evidence>
<dbReference type="GO" id="GO:0010521">
    <property type="term" value="F:telomerase inhibitor activity"/>
    <property type="evidence" value="ECO:0007669"/>
    <property type="project" value="TreeGrafter"/>
</dbReference>
<evidence type="ECO:0000256" key="6">
    <source>
        <dbReference type="ARBA" id="ARBA00022895"/>
    </source>
</evidence>
<evidence type="ECO:0000313" key="11">
    <source>
        <dbReference type="EMBL" id="PWY88990.1"/>
    </source>
</evidence>
<dbReference type="GO" id="GO:0000783">
    <property type="term" value="C:nuclear telomere cap complex"/>
    <property type="evidence" value="ECO:0007669"/>
    <property type="project" value="TreeGrafter"/>
</dbReference>
<organism evidence="11 12">
    <name type="scientific">Aspergillus heteromorphus CBS 117.55</name>
    <dbReference type="NCBI Taxonomy" id="1448321"/>
    <lineage>
        <taxon>Eukaryota</taxon>
        <taxon>Fungi</taxon>
        <taxon>Dikarya</taxon>
        <taxon>Ascomycota</taxon>
        <taxon>Pezizomycotina</taxon>
        <taxon>Eurotiomycetes</taxon>
        <taxon>Eurotiomycetidae</taxon>
        <taxon>Eurotiales</taxon>
        <taxon>Aspergillaceae</taxon>
        <taxon>Aspergillus</taxon>
        <taxon>Aspergillus subgen. Circumdati</taxon>
    </lineage>
</organism>
<dbReference type="VEuPathDB" id="FungiDB:BO70DRAFT_359297"/>
<dbReference type="Proteomes" id="UP000247233">
    <property type="component" value="Unassembled WGS sequence"/>
</dbReference>
<dbReference type="SMART" id="SM00976">
    <property type="entry name" value="Telo_bind"/>
    <property type="match status" value="1"/>
</dbReference>
<dbReference type="OrthoDB" id="2186770at2759"/>
<feature type="region of interest" description="Disordered" evidence="9">
    <location>
        <begin position="334"/>
        <end position="396"/>
    </location>
</feature>
<feature type="compositionally biased region" description="Basic residues" evidence="9">
    <location>
        <begin position="359"/>
        <end position="368"/>
    </location>
</feature>